<feature type="domain" description="Protein kinase" evidence="13">
    <location>
        <begin position="476"/>
        <end position="752"/>
    </location>
</feature>
<dbReference type="InterPro" id="IPR000719">
    <property type="entry name" value="Prot_kinase_dom"/>
</dbReference>
<evidence type="ECO:0000256" key="4">
    <source>
        <dbReference type="ARBA" id="ARBA00022729"/>
    </source>
</evidence>
<dbReference type="OMA" id="HEKCHEQ"/>
<dbReference type="Gramene" id="Ma09_t10150.3">
    <property type="protein sequence ID" value="Ma09_p10150.3"/>
    <property type="gene ID" value="Ma09_g10150"/>
</dbReference>
<evidence type="ECO:0000256" key="11">
    <source>
        <dbReference type="SAM" id="Phobius"/>
    </source>
</evidence>
<dbReference type="Gene3D" id="3.80.10.10">
    <property type="entry name" value="Ribonuclease Inhibitor"/>
    <property type="match status" value="2"/>
</dbReference>
<dbReference type="PROSITE" id="PS50011">
    <property type="entry name" value="PROTEIN_KINASE_DOM"/>
    <property type="match status" value="1"/>
</dbReference>
<feature type="signal peptide" evidence="12">
    <location>
        <begin position="1"/>
        <end position="25"/>
    </location>
</feature>
<dbReference type="PANTHER" id="PTHR48006:SF84">
    <property type="entry name" value="REPEAT TRANSMEMBRANE PROTEIN KINASE, PUTATIVE, EXPRESSED-RELATED"/>
    <property type="match status" value="1"/>
</dbReference>
<dbReference type="FunCoup" id="A0A804KI02">
    <property type="interactions" value="2479"/>
</dbReference>
<organism evidence="15 16">
    <name type="scientific">Musa acuminata subsp. malaccensis</name>
    <name type="common">Wild banana</name>
    <name type="synonym">Musa malaccensis</name>
    <dbReference type="NCBI Taxonomy" id="214687"/>
    <lineage>
        <taxon>Eukaryota</taxon>
        <taxon>Viridiplantae</taxon>
        <taxon>Streptophyta</taxon>
        <taxon>Embryophyta</taxon>
        <taxon>Tracheophyta</taxon>
        <taxon>Spermatophyta</taxon>
        <taxon>Magnoliopsida</taxon>
        <taxon>Liliopsida</taxon>
        <taxon>Zingiberales</taxon>
        <taxon>Musaceae</taxon>
        <taxon>Musa</taxon>
    </lineage>
</organism>
<reference evidence="15" key="2">
    <citation type="submission" date="2021-05" db="UniProtKB">
        <authorList>
            <consortium name="EnsemblPlants"/>
        </authorList>
    </citation>
    <scope>IDENTIFICATION</scope>
    <source>
        <strain evidence="15">subsp. malaccensis</strain>
    </source>
</reference>
<dbReference type="KEGG" id="mus:103997559"/>
<dbReference type="PROSITE" id="PS51450">
    <property type="entry name" value="LRR"/>
    <property type="match status" value="1"/>
</dbReference>
<feature type="chain" id="PRO_5033926832" evidence="12">
    <location>
        <begin position="26"/>
        <end position="786"/>
    </location>
</feature>
<dbReference type="Proteomes" id="UP000012960">
    <property type="component" value="Unplaced"/>
</dbReference>
<feature type="transmembrane region" description="Helical" evidence="11">
    <location>
        <begin position="390"/>
        <end position="412"/>
    </location>
</feature>
<dbReference type="Gene3D" id="3.30.200.20">
    <property type="entry name" value="Phosphorylase Kinase, domain 1"/>
    <property type="match status" value="1"/>
</dbReference>
<name>A0A804KI02_MUSAM</name>
<dbReference type="Pfam" id="PF00069">
    <property type="entry name" value="Pkinase"/>
    <property type="match status" value="1"/>
</dbReference>
<dbReference type="SMART" id="SM00220">
    <property type="entry name" value="S_TKc"/>
    <property type="match status" value="1"/>
</dbReference>
<dbReference type="Pfam" id="PF00560">
    <property type="entry name" value="LRR_1"/>
    <property type="match status" value="2"/>
</dbReference>
<evidence type="ECO:0000256" key="5">
    <source>
        <dbReference type="ARBA" id="ARBA00022737"/>
    </source>
</evidence>
<gene>
    <name evidence="14" type="ORF">GSMUA_228650.1</name>
</gene>
<dbReference type="OrthoDB" id="676979at2759"/>
<evidence type="ECO:0000256" key="7">
    <source>
        <dbReference type="ARBA" id="ARBA00023136"/>
    </source>
</evidence>
<dbReference type="EnsemblPlants" id="Ma09_t10150.3">
    <property type="protein sequence ID" value="Ma09_p10150.3"/>
    <property type="gene ID" value="Ma09_g10150"/>
</dbReference>
<dbReference type="InterPro" id="IPR051824">
    <property type="entry name" value="LRR_Rcpt-Like_S/T_Kinase"/>
</dbReference>
<feature type="compositionally biased region" description="Low complexity" evidence="10">
    <location>
        <begin position="769"/>
        <end position="786"/>
    </location>
</feature>
<evidence type="ECO:0000256" key="2">
    <source>
        <dbReference type="ARBA" id="ARBA00022614"/>
    </source>
</evidence>
<evidence type="ECO:0000256" key="12">
    <source>
        <dbReference type="SAM" id="SignalP"/>
    </source>
</evidence>
<evidence type="ECO:0000256" key="10">
    <source>
        <dbReference type="SAM" id="MobiDB-lite"/>
    </source>
</evidence>
<dbReference type="EnsemblPlants" id="Ma09_t10150.2">
    <property type="protein sequence ID" value="Ma09_p10150.2"/>
    <property type="gene ID" value="Ma09_g10150"/>
</dbReference>
<evidence type="ECO:0000313" key="14">
    <source>
        <dbReference type="EMBL" id="CAG1834760.1"/>
    </source>
</evidence>
<evidence type="ECO:0000256" key="3">
    <source>
        <dbReference type="ARBA" id="ARBA00022692"/>
    </source>
</evidence>
<reference evidence="14" key="1">
    <citation type="submission" date="2021-03" db="EMBL/GenBank/DDBJ databases">
        <authorList>
            <consortium name="Genoscope - CEA"/>
            <person name="William W."/>
        </authorList>
    </citation>
    <scope>NUCLEOTIDE SEQUENCE</scope>
    <source>
        <strain evidence="14">Doubled-haploid Pahang</strain>
    </source>
</reference>
<keyword evidence="3 11" id="KW-0812">Transmembrane</keyword>
<dbReference type="SUPFAM" id="SSF52058">
    <property type="entry name" value="L domain-like"/>
    <property type="match status" value="1"/>
</dbReference>
<keyword evidence="5" id="KW-0677">Repeat</keyword>
<dbReference type="InParanoid" id="A0A804KI02"/>
<keyword evidence="2" id="KW-0433">Leucine-rich repeat</keyword>
<evidence type="ECO:0000313" key="16">
    <source>
        <dbReference type="Proteomes" id="UP000012960"/>
    </source>
</evidence>
<keyword evidence="6 11" id="KW-1133">Transmembrane helix</keyword>
<dbReference type="FunFam" id="3.80.10.10:FF:000155">
    <property type="entry name" value="Putative inactive leucine-rich repeat receptor-like protein kinase"/>
    <property type="match status" value="1"/>
</dbReference>
<dbReference type="GO" id="GO:0004672">
    <property type="term" value="F:protein kinase activity"/>
    <property type="evidence" value="ECO:0000318"/>
    <property type="project" value="GO_Central"/>
</dbReference>
<evidence type="ECO:0000256" key="6">
    <source>
        <dbReference type="ARBA" id="ARBA00022989"/>
    </source>
</evidence>
<keyword evidence="16" id="KW-1185">Reference proteome</keyword>
<dbReference type="GO" id="GO:0005524">
    <property type="term" value="F:ATP binding"/>
    <property type="evidence" value="ECO:0007669"/>
    <property type="project" value="InterPro"/>
</dbReference>
<keyword evidence="4 12" id="KW-0732">Signal</keyword>
<dbReference type="EMBL" id="HG996474">
    <property type="protein sequence ID" value="CAG1834760.1"/>
    <property type="molecule type" value="Genomic_DNA"/>
</dbReference>
<dbReference type="InterPro" id="IPR032675">
    <property type="entry name" value="LRR_dom_sf"/>
</dbReference>
<dbReference type="FunFam" id="3.30.200.20:FF:000285">
    <property type="entry name" value="Putative inactive leucine-rich repeat receptor-like protein kinase"/>
    <property type="match status" value="1"/>
</dbReference>
<keyword evidence="9" id="KW-0325">Glycoprotein</keyword>
<dbReference type="GO" id="GO:0045088">
    <property type="term" value="P:regulation of innate immune response"/>
    <property type="evidence" value="ECO:0000318"/>
    <property type="project" value="GO_Central"/>
</dbReference>
<evidence type="ECO:0000259" key="13">
    <source>
        <dbReference type="PROSITE" id="PS50011"/>
    </source>
</evidence>
<evidence type="ECO:0000256" key="9">
    <source>
        <dbReference type="ARBA" id="ARBA00023180"/>
    </source>
</evidence>
<dbReference type="InterPro" id="IPR011009">
    <property type="entry name" value="Kinase-like_dom_sf"/>
</dbReference>
<accession>A0A804KI02</accession>
<evidence type="ECO:0000256" key="1">
    <source>
        <dbReference type="ARBA" id="ARBA00004479"/>
    </source>
</evidence>
<protein>
    <submittedName>
        <fullName evidence="14">(wild Malaysian banana) hypothetical protein</fullName>
    </submittedName>
</protein>
<feature type="region of interest" description="Disordered" evidence="10">
    <location>
        <begin position="767"/>
        <end position="786"/>
    </location>
</feature>
<keyword evidence="8" id="KW-0675">Receptor</keyword>
<evidence type="ECO:0000256" key="8">
    <source>
        <dbReference type="ARBA" id="ARBA00023170"/>
    </source>
</evidence>
<proteinExistence type="predicted"/>
<comment type="subcellular location">
    <subcellularLocation>
        <location evidence="1">Membrane</location>
        <topology evidence="1">Single-pass type I membrane protein</topology>
    </subcellularLocation>
</comment>
<sequence>MAVGSYPCCLLILSMILILTPCAYQLQPAEVLSLLRIKRLLNYPAILSRWNVDTDFCSYEANPYVTIICYEESITQLHITGNKSAPPLPRSFSMTLLFATLYRLPNLKVLSLTSLGLWGPLTGKISRLSSLEIVNMSTNYLYGAIPKQVSRLTNLQTLILDHNMFSGRVPDLLGELPRLSVLSLKNNSLSGPLPDSFSSLKPLRVLVLSSNSLSGELPDLNSLSNLQVLDLENNYFGPRFPSLGRKVVTLVLRKNRFSGGLPAEVNTYYLLEHLDISFNRYTGPFPASLLSLPSIHYLSISGNRFTGMLLQSMSCNGELEYVDLSSNLLTGNLPTCLISDSKNKVTLYSANCFATEDHSQHPLSFCQNQALAVGIIPHKENKVSGAKATLMIGITGGIFGSIFLGMIIFFSLKKATMKPALNKSQRSLAEHASVGYSSQLLPDASYILQTMKLGELGVPPYRSFSLEELEAATNNFDTSSFMGEGSHGQMYRGKLQDGSLVAIRCLKLKKALNSQNFSRHIELISKLRHHHLVSALGHGFEYYLDDSSVSRLFIVFEFVSNGTLRSNISEGVPGETLTWTQRISAAIGVVKGIQFLHGGMVPGLFANDLKITNVLLDEHLVAKISSYNLPILAEHMKCEMMVGSSSSGLREPNERTKYMDKIDIHDLGVILLEIITGRPIIFNSEVVNIMKNQLQESIAADGIARMSFVDPVIINACCDESLKTVMEICLRCLSKEPTQRPSIEDVLWNLQFAAQVQESWRRYSHSSEESPLSPSLPSQSPIALSC</sequence>
<dbReference type="Gramene" id="Ma09_t10150.2">
    <property type="protein sequence ID" value="Ma09_p10150.2"/>
    <property type="gene ID" value="Ma09_g10150"/>
</dbReference>
<dbReference type="PANTHER" id="PTHR48006">
    <property type="entry name" value="LEUCINE-RICH REPEAT-CONTAINING PROTEIN DDB_G0281931-RELATED"/>
    <property type="match status" value="1"/>
</dbReference>
<dbReference type="FunFam" id="1.10.510.10:FF:000431">
    <property type="entry name" value="Putative inactive leucine-rich repeat receptor-like protein kinase"/>
    <property type="match status" value="1"/>
</dbReference>
<dbReference type="SUPFAM" id="SSF56112">
    <property type="entry name" value="Protein kinase-like (PK-like)"/>
    <property type="match status" value="1"/>
</dbReference>
<keyword evidence="7 11" id="KW-0472">Membrane</keyword>
<dbReference type="AlphaFoldDB" id="A0A804KI02"/>
<dbReference type="GO" id="GO:0016020">
    <property type="term" value="C:membrane"/>
    <property type="evidence" value="ECO:0007669"/>
    <property type="project" value="UniProtKB-SubCell"/>
</dbReference>
<evidence type="ECO:0000313" key="15">
    <source>
        <dbReference type="EnsemblPlants" id="Ma09_p10150.3"/>
    </source>
</evidence>
<dbReference type="Gene3D" id="1.10.510.10">
    <property type="entry name" value="Transferase(Phosphotransferase) domain 1"/>
    <property type="match status" value="1"/>
</dbReference>
<dbReference type="InterPro" id="IPR001611">
    <property type="entry name" value="Leu-rich_rpt"/>
</dbReference>